<dbReference type="GeneID" id="73289440"/>
<proteinExistence type="inferred from homology"/>
<feature type="transmembrane region" description="Helical" evidence="8">
    <location>
        <begin position="186"/>
        <end position="207"/>
    </location>
</feature>
<dbReference type="Proteomes" id="UP001056855">
    <property type="component" value="Chromosome"/>
</dbReference>
<evidence type="ECO:0000313" key="9">
    <source>
        <dbReference type="EMBL" id="UTF55428.1"/>
    </source>
</evidence>
<keyword evidence="4" id="KW-1003">Cell membrane</keyword>
<gene>
    <name evidence="9" type="ORF">NGM29_05300</name>
</gene>
<keyword evidence="3" id="KW-0813">Transport</keyword>
<evidence type="ECO:0000256" key="3">
    <source>
        <dbReference type="ARBA" id="ARBA00022448"/>
    </source>
</evidence>
<dbReference type="InterPro" id="IPR004776">
    <property type="entry name" value="Mem_transp_PIN-like"/>
</dbReference>
<evidence type="ECO:0000256" key="4">
    <source>
        <dbReference type="ARBA" id="ARBA00022475"/>
    </source>
</evidence>
<keyword evidence="5 8" id="KW-0812">Transmembrane</keyword>
<feature type="transmembrane region" description="Helical" evidence="8">
    <location>
        <begin position="158"/>
        <end position="180"/>
    </location>
</feature>
<dbReference type="Pfam" id="PF03547">
    <property type="entry name" value="Mem_trans"/>
    <property type="match status" value="1"/>
</dbReference>
<feature type="transmembrane region" description="Helical" evidence="8">
    <location>
        <begin position="250"/>
        <end position="269"/>
    </location>
</feature>
<feature type="transmembrane region" description="Helical" evidence="8">
    <location>
        <begin position="60"/>
        <end position="82"/>
    </location>
</feature>
<feature type="transmembrane region" description="Helical" evidence="8">
    <location>
        <begin position="122"/>
        <end position="146"/>
    </location>
</feature>
<dbReference type="InterPro" id="IPR038770">
    <property type="entry name" value="Na+/solute_symporter_sf"/>
</dbReference>
<dbReference type="PANTHER" id="PTHR36838:SF4">
    <property type="entry name" value="AUXIN EFFLUX CARRIER FAMILY PROTEIN"/>
    <property type="match status" value="1"/>
</dbReference>
<name>A0A9E7NEJ4_9EURY</name>
<comment type="similarity">
    <text evidence="2">Belongs to the auxin efflux carrier (TC 2.A.69) family.</text>
</comment>
<feature type="transmembrane region" description="Helical" evidence="8">
    <location>
        <begin position="94"/>
        <end position="116"/>
    </location>
</feature>
<dbReference type="EMBL" id="CP100355">
    <property type="protein sequence ID" value="UTF55428.1"/>
    <property type="molecule type" value="Genomic_DNA"/>
</dbReference>
<dbReference type="Gene3D" id="1.20.1530.20">
    <property type="match status" value="1"/>
</dbReference>
<evidence type="ECO:0000256" key="2">
    <source>
        <dbReference type="ARBA" id="ARBA00010145"/>
    </source>
</evidence>
<organism evidence="9 10">
    <name type="scientific">Natronosalvus rutilus</name>
    <dbReference type="NCBI Taxonomy" id="2953753"/>
    <lineage>
        <taxon>Archaea</taxon>
        <taxon>Methanobacteriati</taxon>
        <taxon>Methanobacteriota</taxon>
        <taxon>Stenosarchaea group</taxon>
        <taxon>Halobacteria</taxon>
        <taxon>Halobacteriales</taxon>
        <taxon>Natrialbaceae</taxon>
        <taxon>Natronosalvus</taxon>
    </lineage>
</organism>
<comment type="subcellular location">
    <subcellularLocation>
        <location evidence="1">Cell membrane</location>
        <topology evidence="1">Multi-pass membrane protein</topology>
    </subcellularLocation>
</comment>
<reference evidence="9" key="1">
    <citation type="submission" date="2022-06" db="EMBL/GenBank/DDBJ databases">
        <title>Diverse halophilic archaea isolated from saline environments.</title>
        <authorList>
            <person name="Cui H.-L."/>
        </authorList>
    </citation>
    <scope>NUCLEOTIDE SEQUENCE</scope>
    <source>
        <strain evidence="9">WLHS1</strain>
    </source>
</reference>
<dbReference type="AlphaFoldDB" id="A0A9E7NEJ4"/>
<evidence type="ECO:0000256" key="5">
    <source>
        <dbReference type="ARBA" id="ARBA00022692"/>
    </source>
</evidence>
<dbReference type="GO" id="GO:0005886">
    <property type="term" value="C:plasma membrane"/>
    <property type="evidence" value="ECO:0007669"/>
    <property type="project" value="UniProtKB-SubCell"/>
</dbReference>
<dbReference type="KEGG" id="sawl:NGM29_05300"/>
<sequence>MEVLFRLLALLAVVLAGAGLRTAGILDATRTTRLNAATYYVAMPALIFVATYDQAIASLLSPALFVGIVAVLATTAALAWTVHRKRDSSARRSVAVVQSYHSNLGYLGIPLVAATFDASVTAIASVILGIATLLQAPLTITILVAFNGAETSARRQFVRLLGNPVLVALVAGMVVGSVGLSVPGPFVAGLDVLATLALPLALVCVGASLEFDLPELDPVATGAVTAMKVAVMPAVAWAIFSALAVDDATFTAAVVMLAMPTAVSTYVFSSELGGDERFASLNVFVTTVASVLTLFVVIALVSGA</sequence>
<dbReference type="PANTHER" id="PTHR36838">
    <property type="entry name" value="AUXIN EFFLUX CARRIER FAMILY PROTEIN"/>
    <property type="match status" value="1"/>
</dbReference>
<accession>A0A9E7NEJ4</accession>
<evidence type="ECO:0000256" key="6">
    <source>
        <dbReference type="ARBA" id="ARBA00022989"/>
    </source>
</evidence>
<protein>
    <submittedName>
        <fullName evidence="9">AEC family transporter</fullName>
    </submittedName>
</protein>
<evidence type="ECO:0000313" key="10">
    <source>
        <dbReference type="Proteomes" id="UP001056855"/>
    </source>
</evidence>
<keyword evidence="7 8" id="KW-0472">Membrane</keyword>
<feature type="transmembrane region" description="Helical" evidence="8">
    <location>
        <begin position="281"/>
        <end position="301"/>
    </location>
</feature>
<evidence type="ECO:0000256" key="7">
    <source>
        <dbReference type="ARBA" id="ARBA00023136"/>
    </source>
</evidence>
<feature type="transmembrane region" description="Helical" evidence="8">
    <location>
        <begin position="219"/>
        <end position="244"/>
    </location>
</feature>
<evidence type="ECO:0000256" key="8">
    <source>
        <dbReference type="SAM" id="Phobius"/>
    </source>
</evidence>
<dbReference type="RefSeq" id="WP_254160425.1">
    <property type="nucleotide sequence ID" value="NZ_CP100355.1"/>
</dbReference>
<evidence type="ECO:0000256" key="1">
    <source>
        <dbReference type="ARBA" id="ARBA00004651"/>
    </source>
</evidence>
<keyword evidence="10" id="KW-1185">Reference proteome</keyword>
<dbReference type="GO" id="GO:0055085">
    <property type="term" value="P:transmembrane transport"/>
    <property type="evidence" value="ECO:0007669"/>
    <property type="project" value="InterPro"/>
</dbReference>
<keyword evidence="6 8" id="KW-1133">Transmembrane helix</keyword>